<evidence type="ECO:0000313" key="5">
    <source>
        <dbReference type="Proteomes" id="UP000032278"/>
    </source>
</evidence>
<sequence>MTIKKCPQILALSLALAALASQAQAVHALEQQEISVKQAQESSDWFHEDEDVSAVKSNTSTEIDSTVTELFGDAESKTKAGKEELKAPSSKQEALPAEPQKEKETSAKPTDHATAQVEEAQPEQDSDNPWLADDFVTKGDTLVGLSKAGLAKLSKTPVLILPRIGADKTVLTRIASFAFTPNKSVAIADYTGRAGEHGEINHLDVEGRNILTEGEDFGAYAIKKLVIPEGYLFIGQDAFNDNKQLEEISLPDSLLSISDYAFAHMSLSKLKLPKSLESIGDQAFFDNRIAGTLVLPKALKQLGERAFKSNRLTELVFEGEGLSVLKEAAFQDNAFISLVIPDSIQVLEEDVFTGNPGDEEYGNHVVLRTKSGQNPYGLQSANVLVNPSDQARTPQPPIDYSRWLAEDFTYTGQTITGFSASGLRKVKRNKHLVLPKDYQGQPLTAIADNAFRNVDFHDKALRKYDLERVTLPSTIQKIGAFAFQSNNLESFEASEDLVDIGQGAFMNNRIEILTLNDKLRVIGDAAFHINRIYAIVIPESVEVIGISAFRQNGAKHVVFMGDKLTSIGEMAFLSNTLEEVDLSSLAGLKTIAVQAFADNHLRELKLPDNLIRIQAEAFKANRLQGVTVPDTVISISFNAFDHNSDDKVILRTINHNKNLLADGDGFIVDPDLLSADQSSVQAVLEDLQRLDLASLRADTAAHFTTLITRGKQLLKESAVRLGYQLRFLAESRFFLGRVRLDQLIKSADIALSNHQDTPNAKLLMAKLDKAKLHYNNSAMTAPKISRLEKELSLLIDLVQGVGAISKATMTQGVYKLQTTLPIPEYYIGVNLYTDDQGNILFVLDMSETIGQGQLDDYGNPILNVDEDNEGYHALAIESLADYEGLTIKDILTKALSQLPIRDVKQAREHRVGLFMAIRDAAREAQILLEKQSKALSESAGKSTVSKAADSRLEPSVTLSTNKTKKLLPKTGAFKEAWVTMIGMLVLLAAALLKGDSRYKKRSK</sequence>
<dbReference type="PANTHER" id="PTHR45661:SF3">
    <property type="entry name" value="IG-LIKE DOMAIN-CONTAINING PROTEIN"/>
    <property type="match status" value="1"/>
</dbReference>
<evidence type="ECO:0000313" key="4">
    <source>
        <dbReference type="EMBL" id="KIS17507.1"/>
    </source>
</evidence>
<dbReference type="EMBL" id="JAUE01000039">
    <property type="protein sequence ID" value="KIS17507.1"/>
    <property type="molecule type" value="Genomic_DNA"/>
</dbReference>
<feature type="compositionally biased region" description="Polar residues" evidence="1">
    <location>
        <begin position="55"/>
        <end position="68"/>
    </location>
</feature>
<reference evidence="4 5" key="1">
    <citation type="submission" date="2013-11" db="EMBL/GenBank/DDBJ databases">
        <authorList>
            <person name="da Piedade I."/>
            <person name="Tang M.H.E."/>
            <person name="Bojesen A.M."/>
        </authorList>
    </citation>
    <scope>NUCLEOTIDE SEQUENCE [LARGE SCALE GENOMIC DNA]</scope>
    <source>
        <strain evidence="4 5">Sz4is</strain>
    </source>
</reference>
<organism evidence="4 5">
    <name type="scientific">Streptococcus equi subsp. zooepidemicus Sz4is</name>
    <dbReference type="NCBI Taxonomy" id="1381082"/>
    <lineage>
        <taxon>Bacteria</taxon>
        <taxon>Bacillati</taxon>
        <taxon>Bacillota</taxon>
        <taxon>Bacilli</taxon>
        <taxon>Lactobacillales</taxon>
        <taxon>Streptococcaceae</taxon>
        <taxon>Streptococcus</taxon>
    </lineage>
</organism>
<comment type="caution">
    <text evidence="4">The sequence shown here is derived from an EMBL/GenBank/DDBJ whole genome shotgun (WGS) entry which is preliminary data.</text>
</comment>
<dbReference type="PANTHER" id="PTHR45661">
    <property type="entry name" value="SURFACE ANTIGEN"/>
    <property type="match status" value="1"/>
</dbReference>
<dbReference type="Pfam" id="PF13306">
    <property type="entry name" value="LRR_5"/>
    <property type="match status" value="2"/>
</dbReference>
<feature type="region of interest" description="Disordered" evidence="1">
    <location>
        <begin position="40"/>
        <end position="129"/>
    </location>
</feature>
<proteinExistence type="predicted"/>
<accession>A0AAW3GM41</accession>
<dbReference type="SUPFAM" id="SSF52058">
    <property type="entry name" value="L domain-like"/>
    <property type="match status" value="1"/>
</dbReference>
<dbReference type="InterPro" id="IPR053139">
    <property type="entry name" value="Surface_bspA-like"/>
</dbReference>
<feature type="signal peptide" evidence="3">
    <location>
        <begin position="1"/>
        <end position="25"/>
    </location>
</feature>
<dbReference type="InterPro" id="IPR026906">
    <property type="entry name" value="LRR_5"/>
</dbReference>
<dbReference type="RefSeq" id="WP_043036930.1">
    <property type="nucleotide sequence ID" value="NZ_JAUE01000039.1"/>
</dbReference>
<evidence type="ECO:0000256" key="3">
    <source>
        <dbReference type="SAM" id="SignalP"/>
    </source>
</evidence>
<protein>
    <submittedName>
        <fullName evidence="4">Cell surface protein, RBC-binding protein</fullName>
    </submittedName>
</protein>
<feature type="transmembrane region" description="Helical" evidence="2">
    <location>
        <begin position="976"/>
        <end position="994"/>
    </location>
</feature>
<evidence type="ECO:0000256" key="1">
    <source>
        <dbReference type="SAM" id="MobiDB-lite"/>
    </source>
</evidence>
<name>A0AAW3GM41_STRSZ</name>
<evidence type="ECO:0000256" key="2">
    <source>
        <dbReference type="SAM" id="Phobius"/>
    </source>
</evidence>
<keyword evidence="2" id="KW-0812">Transmembrane</keyword>
<keyword evidence="2" id="KW-0472">Membrane</keyword>
<feature type="compositionally biased region" description="Basic and acidic residues" evidence="1">
    <location>
        <begin position="99"/>
        <end position="111"/>
    </location>
</feature>
<dbReference type="Proteomes" id="UP000032278">
    <property type="component" value="Unassembled WGS sequence"/>
</dbReference>
<keyword evidence="3" id="KW-0732">Signal</keyword>
<keyword evidence="2" id="KW-1133">Transmembrane helix</keyword>
<feature type="compositionally biased region" description="Basic and acidic residues" evidence="1">
    <location>
        <begin position="74"/>
        <end position="86"/>
    </location>
</feature>
<dbReference type="NCBIfam" id="TIGR01167">
    <property type="entry name" value="LPXTG_anchor"/>
    <property type="match status" value="1"/>
</dbReference>
<gene>
    <name evidence="4" type="ORF">AT55_00241</name>
</gene>
<dbReference type="AlphaFoldDB" id="A0AAW3GM41"/>
<dbReference type="Gene3D" id="3.80.10.10">
    <property type="entry name" value="Ribonuclease Inhibitor"/>
    <property type="match status" value="3"/>
</dbReference>
<feature type="chain" id="PRO_5043486947" evidence="3">
    <location>
        <begin position="26"/>
        <end position="1003"/>
    </location>
</feature>
<dbReference type="InterPro" id="IPR032675">
    <property type="entry name" value="LRR_dom_sf"/>
</dbReference>